<dbReference type="AlphaFoldDB" id="C4JFD7"/>
<evidence type="ECO:0000313" key="2">
    <source>
        <dbReference type="Proteomes" id="UP000002058"/>
    </source>
</evidence>
<dbReference type="HOGENOM" id="CLU_1662114_0_0_1"/>
<evidence type="ECO:0000313" key="1">
    <source>
        <dbReference type="EMBL" id="EEP76102.1"/>
    </source>
</evidence>
<protein>
    <submittedName>
        <fullName evidence="1">Uncharacterized protein</fullName>
    </submittedName>
</protein>
<dbReference type="Proteomes" id="UP000002058">
    <property type="component" value="Unassembled WGS sequence"/>
</dbReference>
<dbReference type="KEGG" id="ure:UREG_00951"/>
<keyword evidence="2" id="KW-1185">Reference proteome</keyword>
<organism evidence="1 2">
    <name type="scientific">Uncinocarpus reesii (strain UAMH 1704)</name>
    <dbReference type="NCBI Taxonomy" id="336963"/>
    <lineage>
        <taxon>Eukaryota</taxon>
        <taxon>Fungi</taxon>
        <taxon>Dikarya</taxon>
        <taxon>Ascomycota</taxon>
        <taxon>Pezizomycotina</taxon>
        <taxon>Eurotiomycetes</taxon>
        <taxon>Eurotiomycetidae</taxon>
        <taxon>Onygenales</taxon>
        <taxon>Onygenaceae</taxon>
        <taxon>Uncinocarpus</taxon>
    </lineage>
</organism>
<dbReference type="InParanoid" id="C4JFD7"/>
<dbReference type="VEuPathDB" id="FungiDB:UREG_00951"/>
<dbReference type="GeneID" id="8441770"/>
<sequence length="159" mass="17820">MYRTGNADAAVTALFRSIFVLAGSMREINQHRSRGINGLSIWLPLPPARLRRGPERSASPDSAPEAEALTVRFHYRKPPILFTLRQELGPLQKAFHQLTTATTKQSVPYCTRAAKLDSTRTMLSCRQPYQCLISRPHARPKLFPYPAPAIGRDNIAPQL</sequence>
<dbReference type="EMBL" id="CH476615">
    <property type="protein sequence ID" value="EEP76102.1"/>
    <property type="molecule type" value="Genomic_DNA"/>
</dbReference>
<proteinExistence type="predicted"/>
<gene>
    <name evidence="1" type="ORF">UREG_00951</name>
</gene>
<reference evidence="2" key="1">
    <citation type="journal article" date="2009" name="Genome Res.">
        <title>Comparative genomic analyses of the human fungal pathogens Coccidioides and their relatives.</title>
        <authorList>
            <person name="Sharpton T.J."/>
            <person name="Stajich J.E."/>
            <person name="Rounsley S.D."/>
            <person name="Gardner M.J."/>
            <person name="Wortman J.R."/>
            <person name="Jordar V.S."/>
            <person name="Maiti R."/>
            <person name="Kodira C.D."/>
            <person name="Neafsey D.E."/>
            <person name="Zeng Q."/>
            <person name="Hung C.-Y."/>
            <person name="McMahan C."/>
            <person name="Muszewska A."/>
            <person name="Grynberg M."/>
            <person name="Mandel M.A."/>
            <person name="Kellner E.M."/>
            <person name="Barker B.M."/>
            <person name="Galgiani J.N."/>
            <person name="Orbach M.J."/>
            <person name="Kirkland T.N."/>
            <person name="Cole G.T."/>
            <person name="Henn M.R."/>
            <person name="Birren B.W."/>
            <person name="Taylor J.W."/>
        </authorList>
    </citation>
    <scope>NUCLEOTIDE SEQUENCE [LARGE SCALE GENOMIC DNA]</scope>
    <source>
        <strain evidence="2">UAMH 1704</strain>
    </source>
</reference>
<name>C4JFD7_UNCRE</name>
<accession>C4JFD7</accession>
<dbReference type="RefSeq" id="XP_002541435.1">
    <property type="nucleotide sequence ID" value="XM_002541389.1"/>
</dbReference>